<comment type="caution">
    <text evidence="1">The sequence shown here is derived from an EMBL/GenBank/DDBJ whole genome shotgun (WGS) entry which is preliminary data.</text>
</comment>
<dbReference type="Proteomes" id="UP001597112">
    <property type="component" value="Unassembled WGS sequence"/>
</dbReference>
<sequence length="173" mass="18963">MKYKVGIDAVDHSQMVSRKILIITALLFIVNSNVLAQEIWTVGPMLHANFGRGKPTVSFAIEGAYWNVSQFPHSVDFGIEFDRRKTTRFYSELQTGIGVAGISVGPVLQVGGGDGAKLGLQGTAWINYYLGLDYRMRFFRGQKHQSAGLYAKLPVATTGLDDGDGGDSWGDWD</sequence>
<dbReference type="RefSeq" id="WP_377578603.1">
    <property type="nucleotide sequence ID" value="NZ_JBHTKA010000002.1"/>
</dbReference>
<protein>
    <recommendedName>
        <fullName evidence="3">Outer membrane protein beta-barrel domain-containing protein</fullName>
    </recommendedName>
</protein>
<evidence type="ECO:0008006" key="3">
    <source>
        <dbReference type="Google" id="ProtNLM"/>
    </source>
</evidence>
<evidence type="ECO:0000313" key="2">
    <source>
        <dbReference type="Proteomes" id="UP001597112"/>
    </source>
</evidence>
<evidence type="ECO:0000313" key="1">
    <source>
        <dbReference type="EMBL" id="MFD0999691.1"/>
    </source>
</evidence>
<reference evidence="2" key="1">
    <citation type="journal article" date="2019" name="Int. J. Syst. Evol. Microbiol.">
        <title>The Global Catalogue of Microorganisms (GCM) 10K type strain sequencing project: providing services to taxonomists for standard genome sequencing and annotation.</title>
        <authorList>
            <consortium name="The Broad Institute Genomics Platform"/>
            <consortium name="The Broad Institute Genome Sequencing Center for Infectious Disease"/>
            <person name="Wu L."/>
            <person name="Ma J."/>
        </authorList>
    </citation>
    <scope>NUCLEOTIDE SEQUENCE [LARGE SCALE GENOMIC DNA]</scope>
    <source>
        <strain evidence="2">CCUG 58938</strain>
    </source>
</reference>
<organism evidence="1 2">
    <name type="scientific">Ohtaekwangia kribbensis</name>
    <dbReference type="NCBI Taxonomy" id="688913"/>
    <lineage>
        <taxon>Bacteria</taxon>
        <taxon>Pseudomonadati</taxon>
        <taxon>Bacteroidota</taxon>
        <taxon>Cytophagia</taxon>
        <taxon>Cytophagales</taxon>
        <taxon>Fulvivirgaceae</taxon>
        <taxon>Ohtaekwangia</taxon>
    </lineage>
</organism>
<proteinExistence type="predicted"/>
<dbReference type="EMBL" id="JBHTKA010000002">
    <property type="protein sequence ID" value="MFD0999691.1"/>
    <property type="molecule type" value="Genomic_DNA"/>
</dbReference>
<accession>A0ABW3K3D6</accession>
<name>A0ABW3K3D6_9BACT</name>
<gene>
    <name evidence="1" type="ORF">ACFQ21_10250</name>
</gene>
<keyword evidence="2" id="KW-1185">Reference proteome</keyword>